<feature type="region of interest" description="Disordered" evidence="1">
    <location>
        <begin position="1"/>
        <end position="22"/>
    </location>
</feature>
<accession>A0A7H0G0P2</accession>
<dbReference type="AlphaFoldDB" id="A0A7H0G0P2"/>
<evidence type="ECO:0000313" key="3">
    <source>
        <dbReference type="Proteomes" id="UP000516018"/>
    </source>
</evidence>
<reference evidence="2 3" key="1">
    <citation type="submission" date="2020-08" db="EMBL/GenBank/DDBJ databases">
        <title>Lysobacter sp. II4 sp. nov., isolated from soil.</title>
        <authorList>
            <person name="Woo C.Y."/>
            <person name="Kim J."/>
        </authorList>
    </citation>
    <scope>NUCLEOTIDE SEQUENCE [LARGE SCALE GENOMIC DNA]</scope>
    <source>
        <strain evidence="2 3">II4</strain>
    </source>
</reference>
<evidence type="ECO:0000256" key="1">
    <source>
        <dbReference type="SAM" id="MobiDB-lite"/>
    </source>
</evidence>
<dbReference type="EMBL" id="CP060820">
    <property type="protein sequence ID" value="QNP41858.1"/>
    <property type="molecule type" value="Genomic_DNA"/>
</dbReference>
<proteinExistence type="predicted"/>
<dbReference type="RefSeq" id="WP_187713293.1">
    <property type="nucleotide sequence ID" value="NZ_CP060820.1"/>
</dbReference>
<gene>
    <name evidence="2" type="ORF">H8B22_06590</name>
</gene>
<dbReference type="NCBIfam" id="TIGR04509">
    <property type="entry name" value="mod_pep_NH_fam"/>
    <property type="match status" value="1"/>
</dbReference>
<name>A0A7H0G0P2_9GAMM</name>
<evidence type="ECO:0000313" key="2">
    <source>
        <dbReference type="EMBL" id="QNP41858.1"/>
    </source>
</evidence>
<dbReference type="Proteomes" id="UP000516018">
    <property type="component" value="Chromosome"/>
</dbReference>
<dbReference type="KEGG" id="lsx:H8B22_06590"/>
<sequence length="130" mass="14083">MHTAVLDAPSTTAKPVAKKRSAPLDPQLADRLLDLLSTDDAFRQLFQTSPQAALRSIGYQPQLQSDDSLLSGLGLSRAPEPFSLCEIGHLASKQAIRDARIALKETFVQGLAYNTPTLDAANLTTQPKRK</sequence>
<organism evidence="2 3">
    <name type="scientific">Agrilutibacter terrestris</name>
    <dbReference type="NCBI Taxonomy" id="2865112"/>
    <lineage>
        <taxon>Bacteria</taxon>
        <taxon>Pseudomonadati</taxon>
        <taxon>Pseudomonadota</taxon>
        <taxon>Gammaproteobacteria</taxon>
        <taxon>Lysobacterales</taxon>
        <taxon>Lysobacteraceae</taxon>
        <taxon>Agrilutibacter</taxon>
    </lineage>
</organism>
<dbReference type="InterPro" id="IPR030976">
    <property type="entry name" value="Mod_pep_NH_fam"/>
</dbReference>
<keyword evidence="3" id="KW-1185">Reference proteome</keyword>
<protein>
    <submittedName>
        <fullName evidence="2">Putative modified peptide</fullName>
    </submittedName>
</protein>